<evidence type="ECO:0000256" key="7">
    <source>
        <dbReference type="ARBA" id="ARBA00047899"/>
    </source>
</evidence>
<dbReference type="Gene3D" id="3.30.200.20">
    <property type="entry name" value="Phosphorylase Kinase, domain 1"/>
    <property type="match status" value="1"/>
</dbReference>
<keyword evidence="2" id="KW-0723">Serine/threonine-protein kinase</keyword>
<evidence type="ECO:0000313" key="11">
    <source>
        <dbReference type="Proteomes" id="UP001374579"/>
    </source>
</evidence>
<organism evidence="10 11">
    <name type="scientific">Littorina saxatilis</name>
    <dbReference type="NCBI Taxonomy" id="31220"/>
    <lineage>
        <taxon>Eukaryota</taxon>
        <taxon>Metazoa</taxon>
        <taxon>Spiralia</taxon>
        <taxon>Lophotrochozoa</taxon>
        <taxon>Mollusca</taxon>
        <taxon>Gastropoda</taxon>
        <taxon>Caenogastropoda</taxon>
        <taxon>Littorinimorpha</taxon>
        <taxon>Littorinoidea</taxon>
        <taxon>Littorinidae</taxon>
        <taxon>Littorina</taxon>
    </lineage>
</organism>
<dbReference type="PROSITE" id="PS50011">
    <property type="entry name" value="PROTEIN_KINASE_DOM"/>
    <property type="match status" value="1"/>
</dbReference>
<dbReference type="Proteomes" id="UP001374579">
    <property type="component" value="Unassembled WGS sequence"/>
</dbReference>
<keyword evidence="3" id="KW-0808">Transferase</keyword>
<evidence type="ECO:0000256" key="1">
    <source>
        <dbReference type="ARBA" id="ARBA00012513"/>
    </source>
</evidence>
<comment type="catalytic activity">
    <reaction evidence="7">
        <text>L-threonyl-[protein] + ATP = O-phospho-L-threonyl-[protein] + ADP + H(+)</text>
        <dbReference type="Rhea" id="RHEA:46608"/>
        <dbReference type="Rhea" id="RHEA-COMP:11060"/>
        <dbReference type="Rhea" id="RHEA-COMP:11605"/>
        <dbReference type="ChEBI" id="CHEBI:15378"/>
        <dbReference type="ChEBI" id="CHEBI:30013"/>
        <dbReference type="ChEBI" id="CHEBI:30616"/>
        <dbReference type="ChEBI" id="CHEBI:61977"/>
        <dbReference type="ChEBI" id="CHEBI:456216"/>
        <dbReference type="EC" id="2.7.11.1"/>
    </reaction>
</comment>
<keyword evidence="4" id="KW-0547">Nucleotide-binding</keyword>
<gene>
    <name evidence="10" type="ORF">V1264_008819</name>
</gene>
<accession>A0AAN9AQ43</accession>
<keyword evidence="5" id="KW-0418">Kinase</keyword>
<keyword evidence="11" id="KW-1185">Reference proteome</keyword>
<feature type="domain" description="Protein kinase" evidence="9">
    <location>
        <begin position="49"/>
        <end position="243"/>
    </location>
</feature>
<dbReference type="GO" id="GO:0004674">
    <property type="term" value="F:protein serine/threonine kinase activity"/>
    <property type="evidence" value="ECO:0007669"/>
    <property type="project" value="UniProtKB-KW"/>
</dbReference>
<evidence type="ECO:0000256" key="5">
    <source>
        <dbReference type="ARBA" id="ARBA00022777"/>
    </source>
</evidence>
<evidence type="ECO:0000256" key="8">
    <source>
        <dbReference type="ARBA" id="ARBA00048679"/>
    </source>
</evidence>
<dbReference type="PANTHER" id="PTHR24356:SF184">
    <property type="entry name" value="SERINE_THREONINE-PROTEIN KINASE TRICORNERED"/>
    <property type="match status" value="1"/>
</dbReference>
<comment type="catalytic activity">
    <reaction evidence="8">
        <text>L-seryl-[protein] + ATP = O-phospho-L-seryl-[protein] + ADP + H(+)</text>
        <dbReference type="Rhea" id="RHEA:17989"/>
        <dbReference type="Rhea" id="RHEA-COMP:9863"/>
        <dbReference type="Rhea" id="RHEA-COMP:11604"/>
        <dbReference type="ChEBI" id="CHEBI:15378"/>
        <dbReference type="ChEBI" id="CHEBI:29999"/>
        <dbReference type="ChEBI" id="CHEBI:30616"/>
        <dbReference type="ChEBI" id="CHEBI:83421"/>
        <dbReference type="ChEBI" id="CHEBI:456216"/>
        <dbReference type="EC" id="2.7.11.1"/>
    </reaction>
</comment>
<name>A0AAN9AQ43_9CAEN</name>
<evidence type="ECO:0000259" key="9">
    <source>
        <dbReference type="PROSITE" id="PS50011"/>
    </source>
</evidence>
<dbReference type="GO" id="GO:0005524">
    <property type="term" value="F:ATP binding"/>
    <property type="evidence" value="ECO:0007669"/>
    <property type="project" value="UniProtKB-KW"/>
</dbReference>
<dbReference type="SMART" id="SM00220">
    <property type="entry name" value="S_TKc"/>
    <property type="match status" value="1"/>
</dbReference>
<evidence type="ECO:0000313" key="10">
    <source>
        <dbReference type="EMBL" id="KAK7091088.1"/>
    </source>
</evidence>
<proteinExistence type="predicted"/>
<evidence type="ECO:0000256" key="4">
    <source>
        <dbReference type="ARBA" id="ARBA00022741"/>
    </source>
</evidence>
<evidence type="ECO:0000256" key="3">
    <source>
        <dbReference type="ARBA" id="ARBA00022679"/>
    </source>
</evidence>
<keyword evidence="6" id="KW-0067">ATP-binding</keyword>
<dbReference type="AlphaFoldDB" id="A0AAN9AQ43"/>
<evidence type="ECO:0000256" key="2">
    <source>
        <dbReference type="ARBA" id="ARBA00022527"/>
    </source>
</evidence>
<protein>
    <recommendedName>
        <fullName evidence="1">non-specific serine/threonine protein kinase</fullName>
        <ecNumber evidence="1">2.7.11.1</ecNumber>
    </recommendedName>
</protein>
<dbReference type="PANTHER" id="PTHR24356">
    <property type="entry name" value="SERINE/THREONINE-PROTEIN KINASE"/>
    <property type="match status" value="1"/>
</dbReference>
<dbReference type="Pfam" id="PF00069">
    <property type="entry name" value="Pkinase"/>
    <property type="match status" value="1"/>
</dbReference>
<evidence type="ECO:0000256" key="6">
    <source>
        <dbReference type="ARBA" id="ARBA00022840"/>
    </source>
</evidence>
<dbReference type="EC" id="2.7.11.1" evidence="1"/>
<comment type="caution">
    <text evidence="10">The sequence shown here is derived from an EMBL/GenBank/DDBJ whole genome shotgun (WGS) entry which is preliminary data.</text>
</comment>
<dbReference type="InterPro" id="IPR050236">
    <property type="entry name" value="Ser_Thr_kinase_AGC"/>
</dbReference>
<dbReference type="EMBL" id="JBAMIC010000022">
    <property type="protein sequence ID" value="KAK7091088.1"/>
    <property type="molecule type" value="Genomic_DNA"/>
</dbReference>
<sequence length="243" mass="28684">MDMDRNNNMHRKLSDYEVTDARRLWKEETQHLKLAQKWLQVKTLPADEFNVIKELGRGYCGPVRLVKNKHTGHLYAMKTVHRLRGPEDLRVIAQLNNERTLLMEVNSVWVERMFHSFQDSHYYFELLEYIPGGSLAQLVQQEGTLREYQTRVYGAEMLMAISVLHRHGFMHRNVQPSNFLLDQFGHVKIADFGCSFRFMPDEICQKMSTEPSIKDGKPFISGERRDRVQIYQRKVSAVRQREL</sequence>
<dbReference type="SUPFAM" id="SSF56112">
    <property type="entry name" value="Protein kinase-like (PK-like)"/>
    <property type="match status" value="1"/>
</dbReference>
<dbReference type="InterPro" id="IPR011009">
    <property type="entry name" value="Kinase-like_dom_sf"/>
</dbReference>
<dbReference type="InterPro" id="IPR000719">
    <property type="entry name" value="Prot_kinase_dom"/>
</dbReference>
<reference evidence="10 11" key="1">
    <citation type="submission" date="2024-02" db="EMBL/GenBank/DDBJ databases">
        <title>Chromosome-scale genome assembly of the rough periwinkle Littorina saxatilis.</title>
        <authorList>
            <person name="De Jode A."/>
            <person name="Faria R."/>
            <person name="Formenti G."/>
            <person name="Sims Y."/>
            <person name="Smith T.P."/>
            <person name="Tracey A."/>
            <person name="Wood J.M.D."/>
            <person name="Zagrodzka Z.B."/>
            <person name="Johannesson K."/>
            <person name="Butlin R.K."/>
            <person name="Leder E.H."/>
        </authorList>
    </citation>
    <scope>NUCLEOTIDE SEQUENCE [LARGE SCALE GENOMIC DNA]</scope>
    <source>
        <strain evidence="10">Snail1</strain>
        <tissue evidence="10">Muscle</tissue>
    </source>
</reference>
<dbReference type="Gene3D" id="1.10.510.10">
    <property type="entry name" value="Transferase(Phosphotransferase) domain 1"/>
    <property type="match status" value="1"/>
</dbReference>
<dbReference type="GO" id="GO:0035556">
    <property type="term" value="P:intracellular signal transduction"/>
    <property type="evidence" value="ECO:0007669"/>
    <property type="project" value="TreeGrafter"/>
</dbReference>